<keyword evidence="3" id="KW-1185">Reference proteome</keyword>
<dbReference type="SUPFAM" id="SSF55298">
    <property type="entry name" value="YjgF-like"/>
    <property type="match status" value="1"/>
</dbReference>
<accession>A0ABX1XG22</accession>
<dbReference type="EMBL" id="WHNY01000067">
    <property type="protein sequence ID" value="NOU67379.1"/>
    <property type="molecule type" value="Genomic_DNA"/>
</dbReference>
<evidence type="ECO:0000313" key="2">
    <source>
        <dbReference type="EMBL" id="NOU67379.1"/>
    </source>
</evidence>
<comment type="similarity">
    <text evidence="1">Belongs to the RutC family.</text>
</comment>
<dbReference type="Proteomes" id="UP000653578">
    <property type="component" value="Unassembled WGS sequence"/>
</dbReference>
<reference evidence="2 3" key="1">
    <citation type="submission" date="2019-10" db="EMBL/GenBank/DDBJ databases">
        <title>Description of Paenibacillus humi sp. nov.</title>
        <authorList>
            <person name="Carlier A."/>
            <person name="Qi S."/>
        </authorList>
    </citation>
    <scope>NUCLEOTIDE SEQUENCE [LARGE SCALE GENOMIC DNA]</scope>
    <source>
        <strain evidence="2 3">LMG 31461</strain>
    </source>
</reference>
<gene>
    <name evidence="2" type="ORF">GC096_25370</name>
</gene>
<proteinExistence type="inferred from homology"/>
<dbReference type="RefSeq" id="WP_171634096.1">
    <property type="nucleotide sequence ID" value="NZ_WHNY01000067.1"/>
</dbReference>
<dbReference type="PANTHER" id="PTHR11803:SF58">
    <property type="entry name" value="PROTEIN HMF1-RELATED"/>
    <property type="match status" value="1"/>
</dbReference>
<dbReference type="Gene3D" id="3.30.1330.40">
    <property type="entry name" value="RutC-like"/>
    <property type="match status" value="1"/>
</dbReference>
<dbReference type="PANTHER" id="PTHR11803">
    <property type="entry name" value="2-IMINOBUTANOATE/2-IMINOPROPANOATE DEAMINASE RIDA"/>
    <property type="match status" value="1"/>
</dbReference>
<evidence type="ECO:0000256" key="1">
    <source>
        <dbReference type="ARBA" id="ARBA00010552"/>
    </source>
</evidence>
<dbReference type="CDD" id="cd00448">
    <property type="entry name" value="YjgF_YER057c_UK114_family"/>
    <property type="match status" value="1"/>
</dbReference>
<protein>
    <submittedName>
        <fullName evidence="2">RidA family protein</fullName>
    </submittedName>
</protein>
<evidence type="ECO:0000313" key="3">
    <source>
        <dbReference type="Proteomes" id="UP000653578"/>
    </source>
</evidence>
<dbReference type="Pfam" id="PF01042">
    <property type="entry name" value="Ribonuc_L-PSP"/>
    <property type="match status" value="1"/>
</dbReference>
<comment type="caution">
    <text evidence="2">The sequence shown here is derived from an EMBL/GenBank/DDBJ whole genome shotgun (WGS) entry which is preliminary data.</text>
</comment>
<name>A0ABX1XG22_9BACL</name>
<dbReference type="InterPro" id="IPR006175">
    <property type="entry name" value="YjgF/YER057c/UK114"/>
</dbReference>
<sequence length="124" mass="13865">MKNEIITNVKQDRPFSSGIETESLVFVSGQGGLNPITGEVVGSDIESQTIQTMENIRLVLLAAGSDLNDLVKVNVYLTDRKLYSEFNEVFGRYFQVPFPSRTAIYCDLNFDLLVEIDGIAVKKR</sequence>
<organism evidence="2 3">
    <name type="scientific">Paenibacillus plantarum</name>
    <dbReference type="NCBI Taxonomy" id="2654975"/>
    <lineage>
        <taxon>Bacteria</taxon>
        <taxon>Bacillati</taxon>
        <taxon>Bacillota</taxon>
        <taxon>Bacilli</taxon>
        <taxon>Bacillales</taxon>
        <taxon>Paenibacillaceae</taxon>
        <taxon>Paenibacillus</taxon>
    </lineage>
</organism>
<dbReference type="InterPro" id="IPR035959">
    <property type="entry name" value="RutC-like_sf"/>
</dbReference>